<keyword evidence="2" id="KW-1185">Reference proteome</keyword>
<dbReference type="KEGG" id="nmv:NITMOv2_4270"/>
<evidence type="ECO:0000313" key="2">
    <source>
        <dbReference type="Proteomes" id="UP000069205"/>
    </source>
</evidence>
<dbReference type="EMBL" id="CP011801">
    <property type="protein sequence ID" value="ALA60647.1"/>
    <property type="molecule type" value="Genomic_DNA"/>
</dbReference>
<name>A0A0K2GJ35_NITMO</name>
<reference evidence="1 2" key="1">
    <citation type="journal article" date="2015" name="Proc. Natl. Acad. Sci. U.S.A.">
        <title>Expanded metabolic versatility of ubiquitous nitrite-oxidizing bacteria from the genus Nitrospira.</title>
        <authorList>
            <person name="Koch H."/>
            <person name="Lucker S."/>
            <person name="Albertsen M."/>
            <person name="Kitzinger K."/>
            <person name="Herbold C."/>
            <person name="Spieck E."/>
            <person name="Nielsen P.H."/>
            <person name="Wagner M."/>
            <person name="Daims H."/>
        </authorList>
    </citation>
    <scope>NUCLEOTIDE SEQUENCE [LARGE SCALE GENOMIC DNA]</scope>
    <source>
        <strain evidence="1 2">NSP M-1</strain>
    </source>
</reference>
<organism evidence="1 2">
    <name type="scientific">Nitrospira moscoviensis</name>
    <dbReference type="NCBI Taxonomy" id="42253"/>
    <lineage>
        <taxon>Bacteria</taxon>
        <taxon>Pseudomonadati</taxon>
        <taxon>Nitrospirota</taxon>
        <taxon>Nitrospiria</taxon>
        <taxon>Nitrospirales</taxon>
        <taxon>Nitrospiraceae</taxon>
        <taxon>Nitrospira</taxon>
    </lineage>
</organism>
<sequence length="58" mass="6618">MNENIKTSHGVILKKYIVANCEAAYIRRLNLGRGKSMSLKYAPTRSDLWGIRSTHRPT</sequence>
<protein>
    <submittedName>
        <fullName evidence="1">Uncharacterized protein</fullName>
    </submittedName>
</protein>
<accession>A0A0K2GJ35</accession>
<gene>
    <name evidence="1" type="ORF">NITMOv2_4270</name>
</gene>
<dbReference type="STRING" id="42253.NITMOv2_4270"/>
<dbReference type="AlphaFoldDB" id="A0A0K2GJ35"/>
<proteinExistence type="predicted"/>
<evidence type="ECO:0000313" key="1">
    <source>
        <dbReference type="EMBL" id="ALA60647.1"/>
    </source>
</evidence>
<dbReference type="Proteomes" id="UP000069205">
    <property type="component" value="Chromosome"/>
</dbReference>